<organism evidence="2 3">
    <name type="scientific">Aldrovandia affinis</name>
    <dbReference type="NCBI Taxonomy" id="143900"/>
    <lineage>
        <taxon>Eukaryota</taxon>
        <taxon>Metazoa</taxon>
        <taxon>Chordata</taxon>
        <taxon>Craniata</taxon>
        <taxon>Vertebrata</taxon>
        <taxon>Euteleostomi</taxon>
        <taxon>Actinopterygii</taxon>
        <taxon>Neopterygii</taxon>
        <taxon>Teleostei</taxon>
        <taxon>Notacanthiformes</taxon>
        <taxon>Halosauridae</taxon>
        <taxon>Aldrovandia</taxon>
    </lineage>
</organism>
<gene>
    <name evidence="2" type="ORF">AAFF_G00325170</name>
</gene>
<dbReference type="AlphaFoldDB" id="A0AAD7X256"/>
<keyword evidence="3" id="KW-1185">Reference proteome</keyword>
<name>A0AAD7X256_9TELE</name>
<evidence type="ECO:0000313" key="2">
    <source>
        <dbReference type="EMBL" id="KAJ8416639.1"/>
    </source>
</evidence>
<dbReference type="EMBL" id="JAINUG010000005">
    <property type="protein sequence ID" value="KAJ8416639.1"/>
    <property type="molecule type" value="Genomic_DNA"/>
</dbReference>
<evidence type="ECO:0000313" key="3">
    <source>
        <dbReference type="Proteomes" id="UP001221898"/>
    </source>
</evidence>
<proteinExistence type="predicted"/>
<comment type="caution">
    <text evidence="2">The sequence shown here is derived from an EMBL/GenBank/DDBJ whole genome shotgun (WGS) entry which is preliminary data.</text>
</comment>
<reference evidence="2" key="1">
    <citation type="journal article" date="2023" name="Science">
        <title>Genome structures resolve the early diversification of teleost fishes.</title>
        <authorList>
            <person name="Parey E."/>
            <person name="Louis A."/>
            <person name="Montfort J."/>
            <person name="Bouchez O."/>
            <person name="Roques C."/>
            <person name="Iampietro C."/>
            <person name="Lluch J."/>
            <person name="Castinel A."/>
            <person name="Donnadieu C."/>
            <person name="Desvignes T."/>
            <person name="Floi Bucao C."/>
            <person name="Jouanno E."/>
            <person name="Wen M."/>
            <person name="Mejri S."/>
            <person name="Dirks R."/>
            <person name="Jansen H."/>
            <person name="Henkel C."/>
            <person name="Chen W.J."/>
            <person name="Zahm M."/>
            <person name="Cabau C."/>
            <person name="Klopp C."/>
            <person name="Thompson A.W."/>
            <person name="Robinson-Rechavi M."/>
            <person name="Braasch I."/>
            <person name="Lecointre G."/>
            <person name="Bobe J."/>
            <person name="Postlethwait J.H."/>
            <person name="Berthelot C."/>
            <person name="Roest Crollius H."/>
            <person name="Guiguen Y."/>
        </authorList>
    </citation>
    <scope>NUCLEOTIDE SEQUENCE</scope>
    <source>
        <strain evidence="2">NC1722</strain>
    </source>
</reference>
<feature type="region of interest" description="Disordered" evidence="1">
    <location>
        <begin position="1"/>
        <end position="32"/>
    </location>
</feature>
<evidence type="ECO:0000256" key="1">
    <source>
        <dbReference type="SAM" id="MobiDB-lite"/>
    </source>
</evidence>
<sequence length="84" mass="9373">MAGNCWREMSGVSGRTSHAKTKNEKEQHPLKAEEGYVVYENVMSSTYDMVTGPSGSITRDSVYKLSSRAGTWLLKSTQLPHHLQ</sequence>
<protein>
    <submittedName>
        <fullName evidence="2">Uncharacterized protein</fullName>
    </submittedName>
</protein>
<dbReference type="Proteomes" id="UP001221898">
    <property type="component" value="Unassembled WGS sequence"/>
</dbReference>
<feature type="compositionally biased region" description="Basic and acidic residues" evidence="1">
    <location>
        <begin position="21"/>
        <end position="32"/>
    </location>
</feature>
<accession>A0AAD7X256</accession>